<name>A0ABQ6BBQ6_9BRAD</name>
<comment type="caution">
    <text evidence="1">The sequence shown here is derived from an EMBL/GenBank/DDBJ whole genome shotgun (WGS) entry which is preliminary data.</text>
</comment>
<keyword evidence="2" id="KW-1185">Reference proteome</keyword>
<protein>
    <submittedName>
        <fullName evidence="1">Uncharacterized protein</fullName>
    </submittedName>
</protein>
<sequence length="70" mass="8170">MLDEDLARIRAHRNNIHRCRRLLGTRLSDVERQLIERRLAEERAALNALFAKTFPLTFSLPNEPADCRKA</sequence>
<reference evidence="2" key="1">
    <citation type="journal article" date="2019" name="Int. J. Syst. Evol. Microbiol.">
        <title>The Global Catalogue of Microorganisms (GCM) 10K type strain sequencing project: providing services to taxonomists for standard genome sequencing and annotation.</title>
        <authorList>
            <consortium name="The Broad Institute Genomics Platform"/>
            <consortium name="The Broad Institute Genome Sequencing Center for Infectious Disease"/>
            <person name="Wu L."/>
            <person name="Ma J."/>
        </authorList>
    </citation>
    <scope>NUCLEOTIDE SEQUENCE [LARGE SCALE GENOMIC DNA]</scope>
    <source>
        <strain evidence="2">NBRC 102520</strain>
    </source>
</reference>
<organism evidence="1 2">
    <name type="scientific">Bradyrhizobium iriomotense</name>
    <dbReference type="NCBI Taxonomy" id="441950"/>
    <lineage>
        <taxon>Bacteria</taxon>
        <taxon>Pseudomonadati</taxon>
        <taxon>Pseudomonadota</taxon>
        <taxon>Alphaproteobacteria</taxon>
        <taxon>Hyphomicrobiales</taxon>
        <taxon>Nitrobacteraceae</taxon>
        <taxon>Bradyrhizobium</taxon>
    </lineage>
</organism>
<dbReference type="EMBL" id="BSOW01000027">
    <property type="protein sequence ID" value="GLR89603.1"/>
    <property type="molecule type" value="Genomic_DNA"/>
</dbReference>
<proteinExistence type="predicted"/>
<evidence type="ECO:0000313" key="1">
    <source>
        <dbReference type="EMBL" id="GLR89603.1"/>
    </source>
</evidence>
<evidence type="ECO:0000313" key="2">
    <source>
        <dbReference type="Proteomes" id="UP001156905"/>
    </source>
</evidence>
<dbReference type="Proteomes" id="UP001156905">
    <property type="component" value="Unassembled WGS sequence"/>
</dbReference>
<accession>A0ABQ6BBQ6</accession>
<gene>
    <name evidence="1" type="ORF">GCM10007857_63170</name>
</gene>